<evidence type="ECO:0000313" key="2">
    <source>
        <dbReference type="Proteomes" id="UP001732700"/>
    </source>
</evidence>
<protein>
    <submittedName>
        <fullName evidence="1">Uncharacterized protein</fullName>
    </submittedName>
</protein>
<evidence type="ECO:0000313" key="1">
    <source>
        <dbReference type="EnsemblPlants" id="AVESA.00010b.r2.2AG0255190.1.CDS"/>
    </source>
</evidence>
<keyword evidence="2" id="KW-1185">Reference proteome</keyword>
<name>A0ACD5UHA8_AVESA</name>
<dbReference type="Proteomes" id="UP001732700">
    <property type="component" value="Chromosome 2A"/>
</dbReference>
<dbReference type="EnsemblPlants" id="AVESA.00010b.r2.2AG0255190.1">
    <property type="protein sequence ID" value="AVESA.00010b.r2.2AG0255190.1.CDS"/>
    <property type="gene ID" value="AVESA.00010b.r2.2AG0255190"/>
</dbReference>
<organism evidence="1 2">
    <name type="scientific">Avena sativa</name>
    <name type="common">Oat</name>
    <dbReference type="NCBI Taxonomy" id="4498"/>
    <lineage>
        <taxon>Eukaryota</taxon>
        <taxon>Viridiplantae</taxon>
        <taxon>Streptophyta</taxon>
        <taxon>Embryophyta</taxon>
        <taxon>Tracheophyta</taxon>
        <taxon>Spermatophyta</taxon>
        <taxon>Magnoliopsida</taxon>
        <taxon>Liliopsida</taxon>
        <taxon>Poales</taxon>
        <taxon>Poaceae</taxon>
        <taxon>BOP clade</taxon>
        <taxon>Pooideae</taxon>
        <taxon>Poodae</taxon>
        <taxon>Poeae</taxon>
        <taxon>Poeae Chloroplast Group 1 (Aveneae type)</taxon>
        <taxon>Aveninae</taxon>
        <taxon>Avena</taxon>
    </lineage>
</organism>
<sequence length="451" mass="51330">MAEAPEMADGQEMAGAPEMAAAQEMAEALEMAAAQEMAEAAQTADAAETAGLIVIDRNSLALSPVNSFCDELPPSWDRVTTPIFDMYPKGSPKHHISQLSTMGKKWLSPKHTKRPSPKYRKKSSPKGRKERAIWNAMLEKSLVDILHEHDNAYHRGQNGWSGETWSAMVDIFHNRNQHVKFAKTQVHDKEKELKRDYKMLNEARKQSGVGWNESEFKLEAEPHLWENLAISFGPKILKFKNKRFPLYNTLGDLYQGHLAEGKFNFTSTAKQSLKPHVTDIESGDDESEDQDLQILDRSEVEHEQVNHRNVEVEHEQVNQRNTKVEHEQVNQRNVEVEHVQVNQKKVAGPSTNKCNKPKRSPKKSSADGLVGVMERFVKMKEKEANHEALQDFSITKCIAELRNLQGFDPTEKARAFVVFKSVENREIFLNAVNEKDGTALIWLRIEMDKLT</sequence>
<reference evidence="1" key="2">
    <citation type="submission" date="2025-09" db="UniProtKB">
        <authorList>
            <consortium name="EnsemblPlants"/>
        </authorList>
    </citation>
    <scope>IDENTIFICATION</scope>
</reference>
<accession>A0ACD5UHA8</accession>
<proteinExistence type="predicted"/>
<reference evidence="1" key="1">
    <citation type="submission" date="2021-05" db="EMBL/GenBank/DDBJ databases">
        <authorList>
            <person name="Scholz U."/>
            <person name="Mascher M."/>
            <person name="Fiebig A."/>
        </authorList>
    </citation>
    <scope>NUCLEOTIDE SEQUENCE [LARGE SCALE GENOMIC DNA]</scope>
</reference>